<keyword evidence="1" id="KW-0472">Membrane</keyword>
<evidence type="ECO:0000256" key="1">
    <source>
        <dbReference type="SAM" id="Phobius"/>
    </source>
</evidence>
<evidence type="ECO:0008006" key="4">
    <source>
        <dbReference type="Google" id="ProtNLM"/>
    </source>
</evidence>
<keyword evidence="1" id="KW-0812">Transmembrane</keyword>
<sequence>MENSLKSNATNYGLYLGAALSIATIIAYAVDLSLYTAWWYGIGLMSLVIIIGILSTVKSKSLQDGFITFKEAFTSYFITIALGLAISSVVSIVIYNFIDPEAAITIKDLMLDSQVEMMRNFNAPEESIAEVVAQFEEQENIFSIGNVIQSMVFQLIGFSVIGLIVALVMKRKLENA</sequence>
<dbReference type="RefSeq" id="WP_092133220.1">
    <property type="nucleotide sequence ID" value="NZ_FNQK01000006.1"/>
</dbReference>
<keyword evidence="3" id="KW-1185">Reference proteome</keyword>
<dbReference type="Pfam" id="PF13858">
    <property type="entry name" value="DUF4199"/>
    <property type="match status" value="1"/>
</dbReference>
<reference evidence="2 3" key="1">
    <citation type="submission" date="2016-10" db="EMBL/GenBank/DDBJ databases">
        <authorList>
            <person name="de Groot N.N."/>
        </authorList>
    </citation>
    <scope>NUCLEOTIDE SEQUENCE [LARGE SCALE GENOMIC DNA]</scope>
    <source>
        <strain evidence="2 3">DSM 23842</strain>
    </source>
</reference>
<dbReference type="InterPro" id="IPR025250">
    <property type="entry name" value="DUF4199"/>
</dbReference>
<feature type="transmembrane region" description="Helical" evidence="1">
    <location>
        <begin position="76"/>
        <end position="98"/>
    </location>
</feature>
<evidence type="ECO:0000313" key="2">
    <source>
        <dbReference type="EMBL" id="SEA07571.1"/>
    </source>
</evidence>
<keyword evidence="1" id="KW-1133">Transmembrane helix</keyword>
<dbReference type="OrthoDB" id="660361at2"/>
<dbReference type="Proteomes" id="UP000198846">
    <property type="component" value="Unassembled WGS sequence"/>
</dbReference>
<gene>
    <name evidence="2" type="ORF">SAMN04487990_10682</name>
</gene>
<dbReference type="AlphaFoldDB" id="A0A1H3Y988"/>
<organism evidence="2 3">
    <name type="scientific">Bizionia paragorgiae</name>
    <dbReference type="NCBI Taxonomy" id="283786"/>
    <lineage>
        <taxon>Bacteria</taxon>
        <taxon>Pseudomonadati</taxon>
        <taxon>Bacteroidota</taxon>
        <taxon>Flavobacteriia</taxon>
        <taxon>Flavobacteriales</taxon>
        <taxon>Flavobacteriaceae</taxon>
        <taxon>Bizionia</taxon>
    </lineage>
</organism>
<feature type="transmembrane region" description="Helical" evidence="1">
    <location>
        <begin position="36"/>
        <end position="55"/>
    </location>
</feature>
<proteinExistence type="predicted"/>
<feature type="transmembrane region" description="Helical" evidence="1">
    <location>
        <begin position="151"/>
        <end position="169"/>
    </location>
</feature>
<protein>
    <recommendedName>
        <fullName evidence="4">DUF4199 domain-containing protein</fullName>
    </recommendedName>
</protein>
<dbReference type="STRING" id="283786.SAMN04487990_10682"/>
<dbReference type="EMBL" id="FNQK01000006">
    <property type="protein sequence ID" value="SEA07571.1"/>
    <property type="molecule type" value="Genomic_DNA"/>
</dbReference>
<name>A0A1H3Y988_BIZPA</name>
<accession>A0A1H3Y988</accession>
<evidence type="ECO:0000313" key="3">
    <source>
        <dbReference type="Proteomes" id="UP000198846"/>
    </source>
</evidence>
<feature type="transmembrane region" description="Helical" evidence="1">
    <location>
        <begin position="12"/>
        <end position="30"/>
    </location>
</feature>